<evidence type="ECO:0000259" key="2">
    <source>
        <dbReference type="Pfam" id="PF25813"/>
    </source>
</evidence>
<organism evidence="3 4">
    <name type="scientific">Juglans regia</name>
    <name type="common">English walnut</name>
    <dbReference type="NCBI Taxonomy" id="51240"/>
    <lineage>
        <taxon>Eukaryota</taxon>
        <taxon>Viridiplantae</taxon>
        <taxon>Streptophyta</taxon>
        <taxon>Embryophyta</taxon>
        <taxon>Tracheophyta</taxon>
        <taxon>Spermatophyta</taxon>
        <taxon>Magnoliopsida</taxon>
        <taxon>eudicotyledons</taxon>
        <taxon>Gunneridae</taxon>
        <taxon>Pentapetalae</taxon>
        <taxon>rosids</taxon>
        <taxon>fabids</taxon>
        <taxon>Fagales</taxon>
        <taxon>Juglandaceae</taxon>
        <taxon>Juglans</taxon>
    </lineage>
</organism>
<feature type="domain" description="VAL1-3 N-terminal zinc finger" evidence="2">
    <location>
        <begin position="253"/>
        <end position="285"/>
    </location>
</feature>
<feature type="compositionally biased region" description="Basic residues" evidence="1">
    <location>
        <begin position="128"/>
        <end position="141"/>
    </location>
</feature>
<evidence type="ECO:0000313" key="4">
    <source>
        <dbReference type="Proteomes" id="UP000619265"/>
    </source>
</evidence>
<dbReference type="PANTHER" id="PTHR46245">
    <property type="entry name" value="B3 DOMAIN-CONTAINING PROTEIN OS07G0563300"/>
    <property type="match status" value="1"/>
</dbReference>
<feature type="region of interest" description="Disordered" evidence="1">
    <location>
        <begin position="128"/>
        <end position="157"/>
    </location>
</feature>
<dbReference type="EMBL" id="LIHL02000015">
    <property type="protein sequence ID" value="KAF5445306.1"/>
    <property type="molecule type" value="Genomic_DNA"/>
</dbReference>
<evidence type="ECO:0000256" key="1">
    <source>
        <dbReference type="SAM" id="MobiDB-lite"/>
    </source>
</evidence>
<dbReference type="Gramene" id="Jr15_08640_p1">
    <property type="protein sequence ID" value="cds.Jr15_08640_p1"/>
    <property type="gene ID" value="Jr15_08640"/>
</dbReference>
<feature type="compositionally biased region" description="Low complexity" evidence="1">
    <location>
        <begin position="145"/>
        <end position="157"/>
    </location>
</feature>
<name>A0A833SP84_JUGRE</name>
<evidence type="ECO:0000313" key="3">
    <source>
        <dbReference type="EMBL" id="KAF5445306.1"/>
    </source>
</evidence>
<gene>
    <name evidence="3" type="ORF">F2P56_034366</name>
</gene>
<dbReference type="Proteomes" id="UP000619265">
    <property type="component" value="Unassembled WGS sequence"/>
</dbReference>
<protein>
    <recommendedName>
        <fullName evidence="2">VAL1-3 N-terminal zinc finger domain-containing protein</fullName>
    </recommendedName>
</protein>
<feature type="region of interest" description="Disordered" evidence="1">
    <location>
        <begin position="169"/>
        <end position="229"/>
    </location>
</feature>
<dbReference type="Pfam" id="PF25813">
    <property type="entry name" value="zf_VAL1_N"/>
    <property type="match status" value="1"/>
</dbReference>
<dbReference type="InterPro" id="IPR057743">
    <property type="entry name" value="Zfn_VAL1-3_N"/>
</dbReference>
<dbReference type="PANTHER" id="PTHR46245:SF10">
    <property type="entry name" value="B3 DOMAIN-CONTAINING TRANSCRIPTION FACTOR VAL3"/>
    <property type="match status" value="1"/>
</dbReference>
<accession>A0A833SP84</accession>
<proteinExistence type="predicted"/>
<comment type="caution">
    <text evidence="3">The sequence shown here is derived from an EMBL/GenBank/DDBJ whole genome shotgun (WGS) entry which is preliminary data.</text>
</comment>
<reference evidence="3" key="2">
    <citation type="submission" date="2020-03" db="EMBL/GenBank/DDBJ databases">
        <title>Walnut 2.0.</title>
        <authorList>
            <person name="Marrano A."/>
            <person name="Britton M."/>
            <person name="Zimin A.V."/>
            <person name="Zaini P.A."/>
            <person name="Workman R."/>
            <person name="Puiu D."/>
            <person name="Bianco L."/>
            <person name="Allen B.J."/>
            <person name="Troggio M."/>
            <person name="Leslie C.A."/>
            <person name="Timp W."/>
            <person name="Dendekar A."/>
            <person name="Salzberg S.L."/>
            <person name="Neale D.B."/>
        </authorList>
    </citation>
    <scope>NUCLEOTIDE SEQUENCE</scope>
    <source>
        <tissue evidence="3">Leaves</tissue>
    </source>
</reference>
<dbReference type="AlphaFoldDB" id="A0A833SP84"/>
<reference evidence="3" key="1">
    <citation type="submission" date="2015-10" db="EMBL/GenBank/DDBJ databases">
        <authorList>
            <person name="Martinez-Garcia P.J."/>
            <person name="Crepeau M.W."/>
            <person name="Puiu D."/>
            <person name="Gonzalez-Ibeas D."/>
            <person name="Whalen J."/>
            <person name="Stevens K."/>
            <person name="Paul R."/>
            <person name="Butterfield T."/>
            <person name="Britton M."/>
            <person name="Reagan R."/>
            <person name="Chakraborty S."/>
            <person name="Walawage S.L."/>
            <person name="Vasquez-Gross H.A."/>
            <person name="Cardeno C."/>
            <person name="Famula R."/>
            <person name="Pratt K."/>
            <person name="Kuruganti S."/>
            <person name="Aradhya M.K."/>
            <person name="Leslie C.A."/>
            <person name="Dandekar A.M."/>
            <person name="Salzberg S.L."/>
            <person name="Wegrzyn J.L."/>
            <person name="Langley C.H."/>
            <person name="Neale D.B."/>
        </authorList>
    </citation>
    <scope>NUCLEOTIDE SEQUENCE</scope>
    <source>
        <tissue evidence="3">Leaves</tissue>
    </source>
</reference>
<sequence>MHDHVDNLRIIFESRDPNSMILKRCGVHLLYKQHEQSAKDHAINIDVHLNAPIEDIGNLANPMGGNQLSKRHRVDYDDYEDDHNIESNFAKTPYTHFFPSPLSLSPSSVLHLSLNLYSSRLHAAATARRRRPTIHLHHRRPTQPSPSLTDSLSPADLPLSSPSKSFLSWVPSDAASPPATGIATQRSPTPPQALPISQRRSALPRKDLAQAPRTSPAPPSSTTKHHRKSALYTAAMPPHAPPPPLQRHKPTQNRQVHCGCIVSIHTFSFLDRGGIECMKCARKSVLWRLLIPIGMLMLQ</sequence>